<dbReference type="AlphaFoldDB" id="A0A9P6IYM4"/>
<accession>A0A9P6IYM4</accession>
<protein>
    <submittedName>
        <fullName evidence="2">Uncharacterized protein</fullName>
    </submittedName>
</protein>
<name>A0A9P6IYM4_MORAP</name>
<keyword evidence="3" id="KW-1185">Reference proteome</keyword>
<evidence type="ECO:0000256" key="1">
    <source>
        <dbReference type="SAM" id="Phobius"/>
    </source>
</evidence>
<keyword evidence="1" id="KW-0472">Membrane</keyword>
<evidence type="ECO:0000313" key="2">
    <source>
        <dbReference type="EMBL" id="KAF9949545.1"/>
    </source>
</evidence>
<evidence type="ECO:0000313" key="3">
    <source>
        <dbReference type="Proteomes" id="UP000738359"/>
    </source>
</evidence>
<keyword evidence="1" id="KW-0812">Transmembrane</keyword>
<gene>
    <name evidence="2" type="ORF">BGZ70_001714</name>
</gene>
<organism evidence="2 3">
    <name type="scientific">Mortierella alpina</name>
    <name type="common">Oleaginous fungus</name>
    <name type="synonym">Mortierella renispora</name>
    <dbReference type="NCBI Taxonomy" id="64518"/>
    <lineage>
        <taxon>Eukaryota</taxon>
        <taxon>Fungi</taxon>
        <taxon>Fungi incertae sedis</taxon>
        <taxon>Mucoromycota</taxon>
        <taxon>Mortierellomycotina</taxon>
        <taxon>Mortierellomycetes</taxon>
        <taxon>Mortierellales</taxon>
        <taxon>Mortierellaceae</taxon>
        <taxon>Mortierella</taxon>
    </lineage>
</organism>
<feature type="transmembrane region" description="Helical" evidence="1">
    <location>
        <begin position="59"/>
        <end position="78"/>
    </location>
</feature>
<reference evidence="2" key="1">
    <citation type="journal article" date="2020" name="Fungal Divers.">
        <title>Resolving the Mortierellaceae phylogeny through synthesis of multi-gene phylogenetics and phylogenomics.</title>
        <authorList>
            <person name="Vandepol N."/>
            <person name="Liber J."/>
            <person name="Desiro A."/>
            <person name="Na H."/>
            <person name="Kennedy M."/>
            <person name="Barry K."/>
            <person name="Grigoriev I.V."/>
            <person name="Miller A.N."/>
            <person name="O'Donnell K."/>
            <person name="Stajich J.E."/>
            <person name="Bonito G."/>
        </authorList>
    </citation>
    <scope>NUCLEOTIDE SEQUENCE</scope>
    <source>
        <strain evidence="2">CK1249</strain>
    </source>
</reference>
<dbReference type="OrthoDB" id="2449635at2759"/>
<dbReference type="EMBL" id="JAAAHY010001397">
    <property type="protein sequence ID" value="KAF9949545.1"/>
    <property type="molecule type" value="Genomic_DNA"/>
</dbReference>
<proteinExistence type="predicted"/>
<comment type="caution">
    <text evidence="2">The sequence shown here is derived from an EMBL/GenBank/DDBJ whole genome shotgun (WGS) entry which is preliminary data.</text>
</comment>
<keyword evidence="1" id="KW-1133">Transmembrane helix</keyword>
<dbReference type="Proteomes" id="UP000738359">
    <property type="component" value="Unassembled WGS sequence"/>
</dbReference>
<sequence>MSLSYNNSSDHSEYRFSGTRAPERFKDAVQPSLFPKLAFLSRQRRGHVLNRLFKHCTKAFIYLIIFSAVQVLLMGLLFRPSYNPDHRPSNEFQKVSATVPFRGREYVEDQRGFFTFLDAGFGTETLAYCHDLWDFTSDPRVMKQQQQPPILHRVLDAVAHGGAAVVDTVVALVHGRSMSPRV</sequence>